<dbReference type="EMBL" id="QBIY01004541">
    <property type="protein sequence ID" value="RXN38741.1"/>
    <property type="molecule type" value="Genomic_DNA"/>
</dbReference>
<reference evidence="1 3" key="1">
    <citation type="submission" date="2018-03" db="EMBL/GenBank/DDBJ databases">
        <title>Draft genome sequence of Rohu Carp (Labeo rohita).</title>
        <authorList>
            <person name="Das P."/>
            <person name="Kushwaha B."/>
            <person name="Joshi C.G."/>
            <person name="Kumar D."/>
            <person name="Nagpure N.S."/>
            <person name="Sahoo L."/>
            <person name="Das S.P."/>
            <person name="Bit A."/>
            <person name="Patnaik S."/>
            <person name="Meher P.K."/>
            <person name="Jayasankar P."/>
            <person name="Koringa P.G."/>
            <person name="Patel N.V."/>
            <person name="Hinsu A.T."/>
            <person name="Kumar R."/>
            <person name="Pandey M."/>
            <person name="Agarwal S."/>
            <person name="Srivastava S."/>
            <person name="Singh M."/>
            <person name="Iquebal M.A."/>
            <person name="Jaiswal S."/>
            <person name="Angadi U.B."/>
            <person name="Kumar N."/>
            <person name="Raza M."/>
            <person name="Shah T.M."/>
            <person name="Rai A."/>
            <person name="Jena J.K."/>
        </authorList>
    </citation>
    <scope>NUCLEOTIDE SEQUENCE [LARGE SCALE GENOMIC DNA]</scope>
    <source>
        <strain evidence="1">DASCIFA01</strain>
        <tissue evidence="1">Testis</tissue>
    </source>
</reference>
<keyword evidence="3" id="KW-1185">Reference proteome</keyword>
<comment type="caution">
    <text evidence="1">The sequence shown here is derived from an EMBL/GenBank/DDBJ whole genome shotgun (WGS) entry which is preliminary data.</text>
</comment>
<name>A0A498N0Z3_LABRO</name>
<sequence length="131" mass="14967">MKIPGEHIQAELKRKGLQLADSTDSDTHGTELSMLIGADYYWRVVSGQVERITDALVAVESIFGWSVQGLVKMFQVSEDALVSQRLKAFWKIESIGITMKQTENPEEEEALLKFEKTTQYKDGRYKVELPW</sequence>
<dbReference type="Proteomes" id="UP000290572">
    <property type="component" value="Unassembled WGS sequence"/>
</dbReference>
<evidence type="ECO:0000313" key="1">
    <source>
        <dbReference type="EMBL" id="RXN24216.1"/>
    </source>
</evidence>
<evidence type="ECO:0000313" key="3">
    <source>
        <dbReference type="Proteomes" id="UP000290572"/>
    </source>
</evidence>
<organism evidence="1 3">
    <name type="scientific">Labeo rohita</name>
    <name type="common">Indian major carp</name>
    <name type="synonym">Cyprinus rohita</name>
    <dbReference type="NCBI Taxonomy" id="84645"/>
    <lineage>
        <taxon>Eukaryota</taxon>
        <taxon>Metazoa</taxon>
        <taxon>Chordata</taxon>
        <taxon>Craniata</taxon>
        <taxon>Vertebrata</taxon>
        <taxon>Euteleostomi</taxon>
        <taxon>Actinopterygii</taxon>
        <taxon>Neopterygii</taxon>
        <taxon>Teleostei</taxon>
        <taxon>Ostariophysi</taxon>
        <taxon>Cypriniformes</taxon>
        <taxon>Cyprinidae</taxon>
        <taxon>Labeoninae</taxon>
        <taxon>Labeonini</taxon>
        <taxon>Labeo</taxon>
    </lineage>
</organism>
<proteinExistence type="predicted"/>
<protein>
    <submittedName>
        <fullName evidence="1">Uncharacterized protein</fullName>
    </submittedName>
</protein>
<dbReference type="AlphaFoldDB" id="A0A498N0Z3"/>
<dbReference type="EMBL" id="QBIY01012548">
    <property type="protein sequence ID" value="RXN24216.1"/>
    <property type="molecule type" value="Genomic_DNA"/>
</dbReference>
<accession>A0A498N0Z3</accession>
<evidence type="ECO:0000313" key="2">
    <source>
        <dbReference type="EMBL" id="RXN38741.1"/>
    </source>
</evidence>
<gene>
    <name evidence="2" type="ORF">ROHU_000842</name>
    <name evidence="1" type="ORF">ROHU_006263</name>
</gene>